<protein>
    <submittedName>
        <fullName evidence="2">N-acetyltransferase</fullName>
    </submittedName>
</protein>
<comment type="caution">
    <text evidence="2">The sequence shown here is derived from an EMBL/GenBank/DDBJ whole genome shotgun (WGS) entry which is preliminary data.</text>
</comment>
<dbReference type="Proteomes" id="UP000749040">
    <property type="component" value="Unassembled WGS sequence"/>
</dbReference>
<dbReference type="Pfam" id="PF13527">
    <property type="entry name" value="Acetyltransf_9"/>
    <property type="match status" value="1"/>
</dbReference>
<dbReference type="PROSITE" id="PS51186">
    <property type="entry name" value="GNAT"/>
    <property type="match status" value="1"/>
</dbReference>
<keyword evidence="3" id="KW-1185">Reference proteome</keyword>
<evidence type="ECO:0000313" key="2">
    <source>
        <dbReference type="EMBL" id="MBM9504371.1"/>
    </source>
</evidence>
<dbReference type="InterPro" id="IPR016181">
    <property type="entry name" value="Acyl_CoA_acyltransferase"/>
</dbReference>
<evidence type="ECO:0000259" key="1">
    <source>
        <dbReference type="PROSITE" id="PS51186"/>
    </source>
</evidence>
<reference evidence="2 3" key="1">
    <citation type="submission" date="2021-01" db="EMBL/GenBank/DDBJ databases">
        <title>Streptomyces acididurans sp. nov., isolated from a peat swamp forest soil.</title>
        <authorList>
            <person name="Chantavorakit T."/>
            <person name="Duangmal K."/>
        </authorList>
    </citation>
    <scope>NUCLEOTIDE SEQUENCE [LARGE SCALE GENOMIC DNA]</scope>
    <source>
        <strain evidence="2 3">KK5PA1</strain>
    </source>
</reference>
<dbReference type="RefSeq" id="WP_205356219.1">
    <property type="nucleotide sequence ID" value="NZ_JADKYB010000003.1"/>
</dbReference>
<gene>
    <name evidence="2" type="ORF">ITX44_07455</name>
</gene>
<dbReference type="EMBL" id="JADKYB010000003">
    <property type="protein sequence ID" value="MBM9504371.1"/>
    <property type="molecule type" value="Genomic_DNA"/>
</dbReference>
<organism evidence="2 3">
    <name type="scientific">Actinacidiphila acididurans</name>
    <dbReference type="NCBI Taxonomy" id="2784346"/>
    <lineage>
        <taxon>Bacteria</taxon>
        <taxon>Bacillati</taxon>
        <taxon>Actinomycetota</taxon>
        <taxon>Actinomycetes</taxon>
        <taxon>Kitasatosporales</taxon>
        <taxon>Streptomycetaceae</taxon>
        <taxon>Actinacidiphila</taxon>
    </lineage>
</organism>
<dbReference type="SUPFAM" id="SSF55729">
    <property type="entry name" value="Acyl-CoA N-acyltransferases (Nat)"/>
    <property type="match status" value="1"/>
</dbReference>
<sequence>MELREEQAGDREAVRAIHLGAFGDHGPVVAGLVDALRETLTPGRGLSLVAERAGEVVGHVMFTRNLLDAPRRLVDVQVLSPLAVRPGYQRQGVGSALVRSGLEILAERAVPLVFLEGDPAYYPRFGFTPGAESGFRKPSLRIPDAAFQVLRFPAYEAWMTGTLVYSQLFWQHDAVGLRDGDQSV</sequence>
<dbReference type="CDD" id="cd04301">
    <property type="entry name" value="NAT_SF"/>
    <property type="match status" value="1"/>
</dbReference>
<accession>A0ABS2TPF0</accession>
<dbReference type="Gene3D" id="3.40.630.30">
    <property type="match status" value="1"/>
</dbReference>
<feature type="domain" description="N-acetyltransferase" evidence="1">
    <location>
        <begin position="1"/>
        <end position="162"/>
    </location>
</feature>
<proteinExistence type="predicted"/>
<dbReference type="InterPro" id="IPR000182">
    <property type="entry name" value="GNAT_dom"/>
</dbReference>
<evidence type="ECO:0000313" key="3">
    <source>
        <dbReference type="Proteomes" id="UP000749040"/>
    </source>
</evidence>
<name>A0ABS2TPF0_9ACTN</name>